<dbReference type="PANTHER" id="PTHR19848:SF8">
    <property type="entry name" value="F-BOX AND WD REPEAT DOMAIN CONTAINING 7"/>
    <property type="match status" value="1"/>
</dbReference>
<dbReference type="PRINTS" id="PR00320">
    <property type="entry name" value="GPROTEINBRPT"/>
</dbReference>
<dbReference type="EMBL" id="JH719408">
    <property type="protein sequence ID" value="EJF61814.1"/>
    <property type="molecule type" value="Genomic_DNA"/>
</dbReference>
<dbReference type="GeneID" id="18842905"/>
<dbReference type="Gene3D" id="2.130.10.10">
    <property type="entry name" value="YVTN repeat-like/Quinoprotein amine dehydrogenase"/>
    <property type="match status" value="2"/>
</dbReference>
<proteinExistence type="predicted"/>
<evidence type="ECO:0000256" key="2">
    <source>
        <dbReference type="ARBA" id="ARBA00022737"/>
    </source>
</evidence>
<dbReference type="InterPro" id="IPR036322">
    <property type="entry name" value="WD40_repeat_dom_sf"/>
</dbReference>
<dbReference type="InterPro" id="IPR001680">
    <property type="entry name" value="WD40_rpt"/>
</dbReference>
<dbReference type="HOGENOM" id="CLU_000288_57_33_1"/>
<reference evidence="4 5" key="1">
    <citation type="journal article" date="2012" name="Science">
        <title>The Paleozoic origin of enzymatic lignin decomposition reconstructed from 31 fungal genomes.</title>
        <authorList>
            <person name="Floudas D."/>
            <person name="Binder M."/>
            <person name="Riley R."/>
            <person name="Barry K."/>
            <person name="Blanchette R.A."/>
            <person name="Henrissat B."/>
            <person name="Martinez A.T."/>
            <person name="Otillar R."/>
            <person name="Spatafora J.W."/>
            <person name="Yadav J.S."/>
            <person name="Aerts A."/>
            <person name="Benoit I."/>
            <person name="Boyd A."/>
            <person name="Carlson A."/>
            <person name="Copeland A."/>
            <person name="Coutinho P.M."/>
            <person name="de Vries R.P."/>
            <person name="Ferreira P."/>
            <person name="Findley K."/>
            <person name="Foster B."/>
            <person name="Gaskell J."/>
            <person name="Glotzer D."/>
            <person name="Gorecki P."/>
            <person name="Heitman J."/>
            <person name="Hesse C."/>
            <person name="Hori C."/>
            <person name="Igarashi K."/>
            <person name="Jurgens J.A."/>
            <person name="Kallen N."/>
            <person name="Kersten P."/>
            <person name="Kohler A."/>
            <person name="Kuees U."/>
            <person name="Kumar T.K.A."/>
            <person name="Kuo A."/>
            <person name="LaButti K."/>
            <person name="Larrondo L.F."/>
            <person name="Lindquist E."/>
            <person name="Ling A."/>
            <person name="Lombard V."/>
            <person name="Lucas S."/>
            <person name="Lundell T."/>
            <person name="Martin R."/>
            <person name="McLaughlin D.J."/>
            <person name="Morgenstern I."/>
            <person name="Morin E."/>
            <person name="Murat C."/>
            <person name="Nagy L.G."/>
            <person name="Nolan M."/>
            <person name="Ohm R.A."/>
            <person name="Patyshakuliyeva A."/>
            <person name="Rokas A."/>
            <person name="Ruiz-Duenas F.J."/>
            <person name="Sabat G."/>
            <person name="Salamov A."/>
            <person name="Samejima M."/>
            <person name="Schmutz J."/>
            <person name="Slot J.C."/>
            <person name="St John F."/>
            <person name="Stenlid J."/>
            <person name="Sun H."/>
            <person name="Sun S."/>
            <person name="Syed K."/>
            <person name="Tsang A."/>
            <person name="Wiebenga A."/>
            <person name="Young D."/>
            <person name="Pisabarro A."/>
            <person name="Eastwood D.C."/>
            <person name="Martin F."/>
            <person name="Cullen D."/>
            <person name="Grigoriev I.V."/>
            <person name="Hibbett D.S."/>
        </authorList>
    </citation>
    <scope>NUCLEOTIDE SEQUENCE [LARGE SCALE GENOMIC DNA]</scope>
    <source>
        <strain evidence="4 5">LYAD-421 SS1</strain>
    </source>
</reference>
<dbReference type="AlphaFoldDB" id="R7T045"/>
<feature type="repeat" description="WD" evidence="3">
    <location>
        <begin position="84"/>
        <end position="116"/>
    </location>
</feature>
<dbReference type="InterPro" id="IPR019775">
    <property type="entry name" value="WD40_repeat_CS"/>
</dbReference>
<evidence type="ECO:0000313" key="4">
    <source>
        <dbReference type="EMBL" id="EJF61814.1"/>
    </source>
</evidence>
<protein>
    <submittedName>
        <fullName evidence="4">WD40 repeat-like protein</fullName>
    </submittedName>
</protein>
<dbReference type="PANTHER" id="PTHR19848">
    <property type="entry name" value="WD40 REPEAT PROTEIN"/>
    <property type="match status" value="1"/>
</dbReference>
<accession>R7T045</accession>
<dbReference type="PROSITE" id="PS00678">
    <property type="entry name" value="WD_REPEATS_1"/>
    <property type="match status" value="2"/>
</dbReference>
<dbReference type="Pfam" id="PF00400">
    <property type="entry name" value="WD40"/>
    <property type="match status" value="7"/>
</dbReference>
<dbReference type="PROSITE" id="PS50294">
    <property type="entry name" value="WD_REPEATS_REGION"/>
    <property type="match status" value="4"/>
</dbReference>
<gene>
    <name evidence="4" type="ORF">DICSQDRAFT_59731</name>
</gene>
<dbReference type="InterPro" id="IPR020472">
    <property type="entry name" value="WD40_PAC1"/>
</dbReference>
<dbReference type="InterPro" id="IPR015943">
    <property type="entry name" value="WD40/YVTN_repeat-like_dom_sf"/>
</dbReference>
<dbReference type="KEGG" id="dsq:DICSQDRAFT_59731"/>
<feature type="repeat" description="WD" evidence="3">
    <location>
        <begin position="41"/>
        <end position="75"/>
    </location>
</feature>
<dbReference type="RefSeq" id="XP_007365515.1">
    <property type="nucleotide sequence ID" value="XM_007365453.1"/>
</dbReference>
<dbReference type="OMA" id="DSEMAHI"/>
<dbReference type="Proteomes" id="UP000053319">
    <property type="component" value="Unassembled WGS sequence"/>
</dbReference>
<dbReference type="SMART" id="SM00320">
    <property type="entry name" value="WD40"/>
    <property type="match status" value="7"/>
</dbReference>
<dbReference type="SUPFAM" id="SSF50978">
    <property type="entry name" value="WD40 repeat-like"/>
    <property type="match status" value="1"/>
</dbReference>
<dbReference type="CDD" id="cd00200">
    <property type="entry name" value="WD40"/>
    <property type="match status" value="1"/>
</dbReference>
<feature type="repeat" description="WD" evidence="3">
    <location>
        <begin position="210"/>
        <end position="251"/>
    </location>
</feature>
<name>R7T045_DICSQ</name>
<sequence length="336" mass="36413">GHDSAVSALVISPDGRWVATASKDSTVILWDARDACISQEWFAHDGKVWDLAFSQDSRHLASAGKDEKVAIWDISGTSHQVVALEGHSSIVEGCAWSSDGAYIASRDSDNIVRVWDGRTFQPLPVDSEMAHIKPLFSPDSHRLLVPHGGSCGVLDFVSDACLALDMPTRGEDVYPISAAFSRLGTHIAVGYDNGVVRVWDAANRQQCLLLRAHEDPVTDVVFSPDGRLLLSASDDRTMKVWDAHTGAMVRSLDGHEIGVRGACFSPCGTYIASAAETVRIWRTSDGSCLAVLSDHDDPWVSHVAFTPDGTMLWSGAFNGTVLGRRLQDVIPDEFKV</sequence>
<keyword evidence="2" id="KW-0677">Repeat</keyword>
<feature type="non-terminal residue" evidence="4">
    <location>
        <position position="1"/>
    </location>
</feature>
<keyword evidence="1 3" id="KW-0853">WD repeat</keyword>
<evidence type="ECO:0000256" key="3">
    <source>
        <dbReference type="PROSITE-ProRule" id="PRU00221"/>
    </source>
</evidence>
<organism evidence="4 5">
    <name type="scientific">Dichomitus squalens (strain LYAD-421)</name>
    <name type="common">Western red white-rot fungus</name>
    <dbReference type="NCBI Taxonomy" id="732165"/>
    <lineage>
        <taxon>Eukaryota</taxon>
        <taxon>Fungi</taxon>
        <taxon>Dikarya</taxon>
        <taxon>Basidiomycota</taxon>
        <taxon>Agaricomycotina</taxon>
        <taxon>Agaricomycetes</taxon>
        <taxon>Polyporales</taxon>
        <taxon>Polyporaceae</taxon>
        <taxon>Dichomitus</taxon>
    </lineage>
</organism>
<dbReference type="PROSITE" id="PS50082">
    <property type="entry name" value="WD_REPEATS_2"/>
    <property type="match status" value="4"/>
</dbReference>
<evidence type="ECO:0000313" key="5">
    <source>
        <dbReference type="Proteomes" id="UP000053319"/>
    </source>
</evidence>
<evidence type="ECO:0000256" key="1">
    <source>
        <dbReference type="ARBA" id="ARBA00022574"/>
    </source>
</evidence>
<feature type="repeat" description="WD" evidence="3">
    <location>
        <begin position="1"/>
        <end position="31"/>
    </location>
</feature>